<name>A0A6A8A8H6_9HYPH</name>
<comment type="caution">
    <text evidence="3">The sequence shown here is derived from an EMBL/GenBank/DDBJ whole genome shotgun (WGS) entry which is preliminary data.</text>
</comment>
<dbReference type="RefSeq" id="WP_153355021.1">
    <property type="nucleotide sequence ID" value="NZ_JAYKOO010000007.1"/>
</dbReference>
<gene>
    <name evidence="3" type="ORF">GAO09_16025</name>
</gene>
<dbReference type="AlphaFoldDB" id="A0A6A8A8H6"/>
<keyword evidence="1 3" id="KW-0808">Transferase</keyword>
<dbReference type="EMBL" id="WIXI01000045">
    <property type="protein sequence ID" value="MQY47543.1"/>
    <property type="molecule type" value="Genomic_DNA"/>
</dbReference>
<dbReference type="InterPro" id="IPR001296">
    <property type="entry name" value="Glyco_trans_1"/>
</dbReference>
<evidence type="ECO:0000256" key="1">
    <source>
        <dbReference type="ARBA" id="ARBA00022679"/>
    </source>
</evidence>
<dbReference type="Proteomes" id="UP000435138">
    <property type="component" value="Unassembled WGS sequence"/>
</dbReference>
<protein>
    <submittedName>
        <fullName evidence="3">Glycosyltransferase</fullName>
    </submittedName>
</protein>
<dbReference type="Pfam" id="PF00534">
    <property type="entry name" value="Glycos_transf_1"/>
    <property type="match status" value="1"/>
</dbReference>
<dbReference type="GO" id="GO:0016757">
    <property type="term" value="F:glycosyltransferase activity"/>
    <property type="evidence" value="ECO:0007669"/>
    <property type="project" value="InterPro"/>
</dbReference>
<dbReference type="CDD" id="cd03801">
    <property type="entry name" value="GT4_PimA-like"/>
    <property type="match status" value="1"/>
</dbReference>
<sequence>MTIHHFYSTDYEQRTGGWIYNRHLIDWLDRNLGGVREMTVPMCFPTPDVAALGEIATLFDGIEPGSVLVMDHIYGCMLLPILRNRTFTLVLIYHHSMTEERGAGDAVTRGDTTEQSALQLADAIIVTSDESRDYVTGHYGIDERKIITGRPGNDPAPQSPIHDGGPWRMLSVGAVIPRKRYEFLVEVLAKVERSDWSLTIAGNTERYPDYVASLQDLIKARSLASHITLAGELTAPALNALWAKTHLYIASSLYEGYGMAISEAICRGVPVISTPSGAVASWAGQAATLVDANDVSEMARQITTVLDDQATYEAAREKAVRFADALPSWEANMAPVGEAWRRLV</sequence>
<evidence type="ECO:0000313" key="3">
    <source>
        <dbReference type="EMBL" id="MQY47543.1"/>
    </source>
</evidence>
<dbReference type="Gene3D" id="3.40.50.2000">
    <property type="entry name" value="Glycogen Phosphorylase B"/>
    <property type="match status" value="2"/>
</dbReference>
<organism evidence="3 4">
    <name type="scientific">Endobacterium cereale</name>
    <dbReference type="NCBI Taxonomy" id="2663029"/>
    <lineage>
        <taxon>Bacteria</taxon>
        <taxon>Pseudomonadati</taxon>
        <taxon>Pseudomonadota</taxon>
        <taxon>Alphaproteobacteria</taxon>
        <taxon>Hyphomicrobiales</taxon>
        <taxon>Rhizobiaceae</taxon>
        <taxon>Endobacterium</taxon>
    </lineage>
</organism>
<dbReference type="PANTHER" id="PTHR46401">
    <property type="entry name" value="GLYCOSYLTRANSFERASE WBBK-RELATED"/>
    <property type="match status" value="1"/>
</dbReference>
<accession>A0A6A8A8H6</accession>
<proteinExistence type="predicted"/>
<evidence type="ECO:0000259" key="2">
    <source>
        <dbReference type="Pfam" id="PF00534"/>
    </source>
</evidence>
<dbReference type="SUPFAM" id="SSF53756">
    <property type="entry name" value="UDP-Glycosyltransferase/glycogen phosphorylase"/>
    <property type="match status" value="1"/>
</dbReference>
<keyword evidence="4" id="KW-1185">Reference proteome</keyword>
<dbReference type="GO" id="GO:0009103">
    <property type="term" value="P:lipopolysaccharide biosynthetic process"/>
    <property type="evidence" value="ECO:0007669"/>
    <property type="project" value="TreeGrafter"/>
</dbReference>
<reference evidence="3 4" key="1">
    <citation type="submission" date="2019-11" db="EMBL/GenBank/DDBJ databases">
        <title>Genome analysis of Rhizobacterium cereale a novel genus and species isolated from maize roots in North Spain.</title>
        <authorList>
            <person name="Menendez E."/>
            <person name="Flores-Felix J.D."/>
            <person name="Ramirez-Bahena M.-H."/>
            <person name="Igual J.M."/>
            <person name="Garcia-Fraile P."/>
            <person name="Peix A."/>
            <person name="Velazquez E."/>
        </authorList>
    </citation>
    <scope>NUCLEOTIDE SEQUENCE [LARGE SCALE GENOMIC DNA]</scope>
    <source>
        <strain evidence="3 4">RZME27</strain>
    </source>
</reference>
<feature type="domain" description="Glycosyl transferase family 1" evidence="2">
    <location>
        <begin position="159"/>
        <end position="319"/>
    </location>
</feature>
<evidence type="ECO:0000313" key="4">
    <source>
        <dbReference type="Proteomes" id="UP000435138"/>
    </source>
</evidence>
<dbReference type="PANTHER" id="PTHR46401:SF2">
    <property type="entry name" value="GLYCOSYLTRANSFERASE WBBK-RELATED"/>
    <property type="match status" value="1"/>
</dbReference>